<feature type="domain" description="tRNA synthetases class I catalytic" evidence="4">
    <location>
        <begin position="111"/>
        <end position="168"/>
    </location>
</feature>
<sequence>MLKPDTESNLFGRYSNLYARNLPPQQAAITISIASTTTRYHRSYYRRLIRNLLKWLLMVNTKMIGQQERACHSHMGHGHAYVSFDLFHRVLKHLNYQVKYVRNFTDVDDKEFLTDMADLQCLPPTVQPPVSDHMDQIKNMIAKIIKNGCAYVVEGDVYFSVKSSPSYG</sequence>
<dbReference type="GO" id="GO:0004817">
    <property type="term" value="F:cysteine-tRNA ligase activity"/>
    <property type="evidence" value="ECO:0007669"/>
    <property type="project" value="TreeGrafter"/>
</dbReference>
<dbReference type="PANTHER" id="PTHR10890:SF26">
    <property type="entry name" value="CYSTEINE--TRNA LIGASE 1, CYTOPLASMIC-RELATED"/>
    <property type="match status" value="1"/>
</dbReference>
<dbReference type="AlphaFoldDB" id="A0A699GQZ3"/>
<dbReference type="Gene3D" id="3.40.50.620">
    <property type="entry name" value="HUPs"/>
    <property type="match status" value="2"/>
</dbReference>
<comment type="caution">
    <text evidence="5">The sequence shown here is derived from an EMBL/GenBank/DDBJ whole genome shotgun (WGS) entry which is preliminary data.</text>
</comment>
<evidence type="ECO:0000259" key="4">
    <source>
        <dbReference type="Pfam" id="PF01406"/>
    </source>
</evidence>
<keyword evidence="2" id="KW-0547">Nucleotide-binding</keyword>
<evidence type="ECO:0000256" key="2">
    <source>
        <dbReference type="ARBA" id="ARBA00022741"/>
    </source>
</evidence>
<keyword evidence="1" id="KW-0436">Ligase</keyword>
<accession>A0A699GQZ3</accession>
<feature type="domain" description="tRNA synthetases class I catalytic" evidence="4">
    <location>
        <begin position="73"/>
        <end position="110"/>
    </location>
</feature>
<dbReference type="GO" id="GO:0005737">
    <property type="term" value="C:cytoplasm"/>
    <property type="evidence" value="ECO:0007669"/>
    <property type="project" value="TreeGrafter"/>
</dbReference>
<dbReference type="InterPro" id="IPR032678">
    <property type="entry name" value="tRNA-synt_1_cat_dom"/>
</dbReference>
<dbReference type="PANTHER" id="PTHR10890">
    <property type="entry name" value="CYSTEINYL-TRNA SYNTHETASE"/>
    <property type="match status" value="1"/>
</dbReference>
<keyword evidence="3" id="KW-0067">ATP-binding</keyword>
<dbReference type="Pfam" id="PF01406">
    <property type="entry name" value="tRNA-synt_1e"/>
    <property type="match status" value="2"/>
</dbReference>
<dbReference type="GO" id="GO:0006423">
    <property type="term" value="P:cysteinyl-tRNA aminoacylation"/>
    <property type="evidence" value="ECO:0007669"/>
    <property type="project" value="TreeGrafter"/>
</dbReference>
<dbReference type="InterPro" id="IPR014729">
    <property type="entry name" value="Rossmann-like_a/b/a_fold"/>
</dbReference>
<evidence type="ECO:0000256" key="3">
    <source>
        <dbReference type="ARBA" id="ARBA00022840"/>
    </source>
</evidence>
<dbReference type="SUPFAM" id="SSF52374">
    <property type="entry name" value="Nucleotidylyl transferase"/>
    <property type="match status" value="1"/>
</dbReference>
<gene>
    <name evidence="5" type="ORF">Tci_127213</name>
</gene>
<reference evidence="5" key="1">
    <citation type="journal article" date="2019" name="Sci. Rep.">
        <title>Draft genome of Tanacetum cinerariifolium, the natural source of mosquito coil.</title>
        <authorList>
            <person name="Yamashiro T."/>
            <person name="Shiraishi A."/>
            <person name="Satake H."/>
            <person name="Nakayama K."/>
        </authorList>
    </citation>
    <scope>NUCLEOTIDE SEQUENCE</scope>
</reference>
<evidence type="ECO:0000256" key="1">
    <source>
        <dbReference type="ARBA" id="ARBA00022598"/>
    </source>
</evidence>
<evidence type="ECO:0000313" key="5">
    <source>
        <dbReference type="EMBL" id="GEV55236.1"/>
    </source>
</evidence>
<dbReference type="GO" id="GO:0005524">
    <property type="term" value="F:ATP binding"/>
    <property type="evidence" value="ECO:0007669"/>
    <property type="project" value="UniProtKB-KW"/>
</dbReference>
<name>A0A699GQZ3_TANCI</name>
<protein>
    <submittedName>
        <fullName evidence="5">Cysteinyl-tRNA synthetase, class Ia family protein</fullName>
    </submittedName>
</protein>
<organism evidence="5">
    <name type="scientific">Tanacetum cinerariifolium</name>
    <name type="common">Dalmatian daisy</name>
    <name type="synonym">Chrysanthemum cinerariifolium</name>
    <dbReference type="NCBI Taxonomy" id="118510"/>
    <lineage>
        <taxon>Eukaryota</taxon>
        <taxon>Viridiplantae</taxon>
        <taxon>Streptophyta</taxon>
        <taxon>Embryophyta</taxon>
        <taxon>Tracheophyta</taxon>
        <taxon>Spermatophyta</taxon>
        <taxon>Magnoliopsida</taxon>
        <taxon>eudicotyledons</taxon>
        <taxon>Gunneridae</taxon>
        <taxon>Pentapetalae</taxon>
        <taxon>asterids</taxon>
        <taxon>campanulids</taxon>
        <taxon>Asterales</taxon>
        <taxon>Asteraceae</taxon>
        <taxon>Asteroideae</taxon>
        <taxon>Anthemideae</taxon>
        <taxon>Anthemidinae</taxon>
        <taxon>Tanacetum</taxon>
    </lineage>
</organism>
<dbReference type="InterPro" id="IPR024909">
    <property type="entry name" value="Cys-tRNA/MSH_ligase"/>
</dbReference>
<dbReference type="EMBL" id="BKCJ010026886">
    <property type="protein sequence ID" value="GEV55236.1"/>
    <property type="molecule type" value="Genomic_DNA"/>
</dbReference>
<proteinExistence type="predicted"/>
<keyword evidence="5" id="KW-0030">Aminoacyl-tRNA synthetase</keyword>